<feature type="compositionally biased region" description="Basic and acidic residues" evidence="1">
    <location>
        <begin position="64"/>
        <end position="74"/>
    </location>
</feature>
<dbReference type="OMA" id="RKWSSPM"/>
<dbReference type="InterPro" id="IPR025676">
    <property type="entry name" value="Clr5_dom"/>
</dbReference>
<dbReference type="VEuPathDB" id="FungiDB:AN9076"/>
<sequence length="352" mass="38734">MKSSVPISSDVWEEKKALIAALYKDEEWPLKQVIKKIRSENFNPSETQLRSRLKKWRVTKPSRQTRERTKESVRSPKTTSCSNNNGSPNAQTRSRLPPTTAEVPATQSEWTMPNRVDGRHSLPTMPLPFGQQDISTVWAPASSHSSPLSSPGKSRVDSLASMAISTSSYEPSRTSSLVDSALLDSTPAMTPTFANSPYALENDSCLQTAVPTTTAVPPVQWAMPQWYLVPMETGSQAPSMPFYSTGPLTPPIDPMMLPMAPQTPEFHDCIKSWKRTLSSPYDPDLVSAKLQQPPKSLERKVSHSSTISTSQYPSGMVTPTSPYCHGQYPSVCSPGYPYSGSESLVHRSSIDL</sequence>
<dbReference type="OrthoDB" id="5308957at2759"/>
<keyword evidence="4" id="KW-1185">Reference proteome</keyword>
<protein>
    <recommendedName>
        <fullName evidence="2">Clr5 domain-containing protein</fullName>
    </recommendedName>
</protein>
<feature type="compositionally biased region" description="Polar residues" evidence="1">
    <location>
        <begin position="75"/>
        <end position="94"/>
    </location>
</feature>
<name>Q5ARK4_EMENI</name>
<organism evidence="3 4">
    <name type="scientific">Emericella nidulans (strain FGSC A4 / ATCC 38163 / CBS 112.46 / NRRL 194 / M139)</name>
    <name type="common">Aspergillus nidulans</name>
    <dbReference type="NCBI Taxonomy" id="227321"/>
    <lineage>
        <taxon>Eukaryota</taxon>
        <taxon>Fungi</taxon>
        <taxon>Dikarya</taxon>
        <taxon>Ascomycota</taxon>
        <taxon>Pezizomycotina</taxon>
        <taxon>Eurotiomycetes</taxon>
        <taxon>Eurotiomycetidae</taxon>
        <taxon>Eurotiales</taxon>
        <taxon>Aspergillaceae</taxon>
        <taxon>Aspergillus</taxon>
        <taxon>Aspergillus subgen. Nidulantes</taxon>
    </lineage>
</organism>
<dbReference type="InParanoid" id="Q5ARK4"/>
<dbReference type="GeneID" id="2867981"/>
<proteinExistence type="predicted"/>
<evidence type="ECO:0000313" key="4">
    <source>
        <dbReference type="Proteomes" id="UP000000560"/>
    </source>
</evidence>
<dbReference type="RefSeq" id="XP_682345.1">
    <property type="nucleotide sequence ID" value="XM_677253.1"/>
</dbReference>
<evidence type="ECO:0000256" key="1">
    <source>
        <dbReference type="SAM" id="MobiDB-lite"/>
    </source>
</evidence>
<dbReference type="AlphaFoldDB" id="Q5ARK4"/>
<evidence type="ECO:0000313" key="3">
    <source>
        <dbReference type="EMBL" id="CBF82598.1"/>
    </source>
</evidence>
<dbReference type="EMBL" id="BN001306">
    <property type="protein sequence ID" value="CBF82598.1"/>
    <property type="molecule type" value="Genomic_DNA"/>
</dbReference>
<dbReference type="eggNOG" id="ENOG502RNRR">
    <property type="taxonomic scope" value="Eukaryota"/>
</dbReference>
<dbReference type="HOGENOM" id="CLU_052210_0_0_1"/>
<feature type="compositionally biased region" description="Polar residues" evidence="1">
    <location>
        <begin position="303"/>
        <end position="312"/>
    </location>
</feature>
<feature type="compositionally biased region" description="Basic residues" evidence="1">
    <location>
        <begin position="51"/>
        <end position="60"/>
    </location>
</feature>
<accession>C8VH71</accession>
<evidence type="ECO:0000259" key="2">
    <source>
        <dbReference type="Pfam" id="PF14420"/>
    </source>
</evidence>
<gene>
    <name evidence="3" type="ORF">ANIA_09076</name>
</gene>
<accession>Q5ARK4</accession>
<dbReference type="KEGG" id="ani:ANIA_09076"/>
<feature type="region of interest" description="Disordered" evidence="1">
    <location>
        <begin position="45"/>
        <end position="116"/>
    </location>
</feature>
<dbReference type="Proteomes" id="UP000000560">
    <property type="component" value="Chromosome VI"/>
</dbReference>
<dbReference type="Pfam" id="PF14420">
    <property type="entry name" value="Clr5"/>
    <property type="match status" value="1"/>
</dbReference>
<reference evidence="4" key="2">
    <citation type="journal article" date="2009" name="Fungal Genet. Biol.">
        <title>The 2008 update of the Aspergillus nidulans genome annotation: a community effort.</title>
        <authorList>
            <person name="Wortman J.R."/>
            <person name="Gilsenan J.M."/>
            <person name="Joardar V."/>
            <person name="Deegan J."/>
            <person name="Clutterbuck J."/>
            <person name="Andersen M.R."/>
            <person name="Archer D."/>
            <person name="Bencina M."/>
            <person name="Braus G."/>
            <person name="Coutinho P."/>
            <person name="von Dohren H."/>
            <person name="Doonan J."/>
            <person name="Driessen A.J."/>
            <person name="Durek P."/>
            <person name="Espeso E."/>
            <person name="Fekete E."/>
            <person name="Flipphi M."/>
            <person name="Estrada C.G."/>
            <person name="Geysens S."/>
            <person name="Goldman G."/>
            <person name="de Groot P.W."/>
            <person name="Hansen K."/>
            <person name="Harris S.D."/>
            <person name="Heinekamp T."/>
            <person name="Helmstaedt K."/>
            <person name="Henrissat B."/>
            <person name="Hofmann G."/>
            <person name="Homan T."/>
            <person name="Horio T."/>
            <person name="Horiuchi H."/>
            <person name="James S."/>
            <person name="Jones M."/>
            <person name="Karaffa L."/>
            <person name="Karanyi Z."/>
            <person name="Kato M."/>
            <person name="Keller N."/>
            <person name="Kelly D.E."/>
            <person name="Kiel J.A."/>
            <person name="Kim J.M."/>
            <person name="van der Klei I.J."/>
            <person name="Klis F.M."/>
            <person name="Kovalchuk A."/>
            <person name="Krasevec N."/>
            <person name="Kubicek C.P."/>
            <person name="Liu B."/>
            <person name="Maccabe A."/>
            <person name="Meyer V."/>
            <person name="Mirabito P."/>
            <person name="Miskei M."/>
            <person name="Mos M."/>
            <person name="Mullins J."/>
            <person name="Nelson D.R."/>
            <person name="Nielsen J."/>
            <person name="Oakley B.R."/>
            <person name="Osmani S.A."/>
            <person name="Pakula T."/>
            <person name="Paszewski A."/>
            <person name="Paulsen I."/>
            <person name="Pilsyk S."/>
            <person name="Pocsi I."/>
            <person name="Punt P.J."/>
            <person name="Ram A.F."/>
            <person name="Ren Q."/>
            <person name="Robellet X."/>
            <person name="Robson G."/>
            <person name="Seiboth B."/>
            <person name="van Solingen P."/>
            <person name="Specht T."/>
            <person name="Sun J."/>
            <person name="Taheri-Talesh N."/>
            <person name="Takeshita N."/>
            <person name="Ussery D."/>
            <person name="vanKuyk P.A."/>
            <person name="Visser H."/>
            <person name="van de Vondervoort P.J."/>
            <person name="de Vries R.P."/>
            <person name="Walton J."/>
            <person name="Xiang X."/>
            <person name="Xiong Y."/>
            <person name="Zeng A.P."/>
            <person name="Brandt B.W."/>
            <person name="Cornell M.J."/>
            <person name="van den Hondel C.A."/>
            <person name="Visser J."/>
            <person name="Oliver S.G."/>
            <person name="Turner G."/>
        </authorList>
    </citation>
    <scope>GENOME REANNOTATION</scope>
    <source>
        <strain evidence="4">FGSC A4 / ATCC 38163 / CBS 112.46 / NRRL 194 / M139</strain>
    </source>
</reference>
<reference evidence="4" key="1">
    <citation type="journal article" date="2005" name="Nature">
        <title>Sequencing of Aspergillus nidulans and comparative analysis with A. fumigatus and A. oryzae.</title>
        <authorList>
            <person name="Galagan J.E."/>
            <person name="Calvo S.E."/>
            <person name="Cuomo C."/>
            <person name="Ma L.J."/>
            <person name="Wortman J.R."/>
            <person name="Batzoglou S."/>
            <person name="Lee S.I."/>
            <person name="Basturkmen M."/>
            <person name="Spevak C.C."/>
            <person name="Clutterbuck J."/>
            <person name="Kapitonov V."/>
            <person name="Jurka J."/>
            <person name="Scazzocchio C."/>
            <person name="Farman M."/>
            <person name="Butler J."/>
            <person name="Purcell S."/>
            <person name="Harris S."/>
            <person name="Braus G.H."/>
            <person name="Draht O."/>
            <person name="Busch S."/>
            <person name="D'Enfert C."/>
            <person name="Bouchier C."/>
            <person name="Goldman G.H."/>
            <person name="Bell-Pedersen D."/>
            <person name="Griffiths-Jones S."/>
            <person name="Doonan J.H."/>
            <person name="Yu J."/>
            <person name="Vienken K."/>
            <person name="Pain A."/>
            <person name="Freitag M."/>
            <person name="Selker E.U."/>
            <person name="Archer D.B."/>
            <person name="Penalva M.A."/>
            <person name="Oakley B.R."/>
            <person name="Momany M."/>
            <person name="Tanaka T."/>
            <person name="Kumagai T."/>
            <person name="Asai K."/>
            <person name="Machida M."/>
            <person name="Nierman W.C."/>
            <person name="Denning D.W."/>
            <person name="Caddick M."/>
            <person name="Hynes M."/>
            <person name="Paoletti M."/>
            <person name="Fischer R."/>
            <person name="Miller B."/>
            <person name="Dyer P."/>
            <person name="Sachs M.S."/>
            <person name="Osmani S.A."/>
            <person name="Birren B.W."/>
        </authorList>
    </citation>
    <scope>NUCLEOTIDE SEQUENCE [LARGE SCALE GENOMIC DNA]</scope>
    <source>
        <strain evidence="4">FGSC A4 / ATCC 38163 / CBS 112.46 / NRRL 194 / M139</strain>
    </source>
</reference>
<feature type="region of interest" description="Disordered" evidence="1">
    <location>
        <begin position="286"/>
        <end position="312"/>
    </location>
</feature>
<feature type="domain" description="Clr5" evidence="2">
    <location>
        <begin position="9"/>
        <end position="60"/>
    </location>
</feature>